<dbReference type="RefSeq" id="WP_312890343.1">
    <property type="nucleotide sequence ID" value="NZ_JACHIR010000001.1"/>
</dbReference>
<keyword evidence="3" id="KW-0732">Signal</keyword>
<feature type="chain" id="PRO_5031131891" description="Fibronectin type-III domain-containing protein" evidence="3">
    <location>
        <begin position="24"/>
        <end position="233"/>
    </location>
</feature>
<sequence length="233" mass="24505">MKRALVLCCAAVGAALTACSAAAQPVAGTTLAATMTSPVDIRLDWTGTDPAAAGRIVEFATAPDGPWTTLQFMPVRQDSYTHPDLMPQTSFYYRLRPYYGPASDAVDVTVPGGSAGNDDKDWPAPATLPGGPAVTHSVRDGTPAGAPSGLKAKVLQSNGIQFTWTDNASDEEGYLVEDKPAGAADYKVVAVLDKDINSFALITLPDEDKASYRVRAFYYGPSSNVVTRKTGGQ</sequence>
<keyword evidence="6" id="KW-1185">Reference proteome</keyword>
<dbReference type="Proteomes" id="UP000585638">
    <property type="component" value="Unassembled WGS sequence"/>
</dbReference>
<dbReference type="InterPro" id="IPR013783">
    <property type="entry name" value="Ig-like_fold"/>
</dbReference>
<reference evidence="5 6" key="1">
    <citation type="submission" date="2020-08" db="EMBL/GenBank/DDBJ databases">
        <title>Sequencing the genomes of 1000 actinobacteria strains.</title>
        <authorList>
            <person name="Klenk H.-P."/>
        </authorList>
    </citation>
    <scope>NUCLEOTIDE SEQUENCE [LARGE SCALE GENOMIC DNA]</scope>
    <source>
        <strain evidence="5 6">DSM 43851</strain>
    </source>
</reference>
<name>A0A7W9KKG9_9PSEU</name>
<evidence type="ECO:0000256" key="3">
    <source>
        <dbReference type="SAM" id="SignalP"/>
    </source>
</evidence>
<proteinExistence type="predicted"/>
<dbReference type="GO" id="GO:0016798">
    <property type="term" value="F:hydrolase activity, acting on glycosyl bonds"/>
    <property type="evidence" value="ECO:0007669"/>
    <property type="project" value="UniProtKB-KW"/>
</dbReference>
<feature type="domain" description="Fibronectin type-III" evidence="4">
    <location>
        <begin position="146"/>
        <end position="233"/>
    </location>
</feature>
<gene>
    <name evidence="5" type="ORF">BJ998_005402</name>
</gene>
<dbReference type="GO" id="GO:0000272">
    <property type="term" value="P:polysaccharide catabolic process"/>
    <property type="evidence" value="ECO:0007669"/>
    <property type="project" value="UniProtKB-KW"/>
</dbReference>
<evidence type="ECO:0000256" key="1">
    <source>
        <dbReference type="ARBA" id="ARBA00023295"/>
    </source>
</evidence>
<dbReference type="SUPFAM" id="SSF49265">
    <property type="entry name" value="Fibronectin type III"/>
    <property type="match status" value="2"/>
</dbReference>
<evidence type="ECO:0000256" key="2">
    <source>
        <dbReference type="ARBA" id="ARBA00023326"/>
    </source>
</evidence>
<evidence type="ECO:0000259" key="4">
    <source>
        <dbReference type="PROSITE" id="PS50853"/>
    </source>
</evidence>
<keyword evidence="2" id="KW-0624">Polysaccharide degradation</keyword>
<organism evidence="5 6">
    <name type="scientific">Kutzneria kofuensis</name>
    <dbReference type="NCBI Taxonomy" id="103725"/>
    <lineage>
        <taxon>Bacteria</taxon>
        <taxon>Bacillati</taxon>
        <taxon>Actinomycetota</taxon>
        <taxon>Actinomycetes</taxon>
        <taxon>Pseudonocardiales</taxon>
        <taxon>Pseudonocardiaceae</taxon>
        <taxon>Kutzneria</taxon>
    </lineage>
</organism>
<dbReference type="Gene3D" id="2.60.40.10">
    <property type="entry name" value="Immunoglobulins"/>
    <property type="match status" value="2"/>
</dbReference>
<dbReference type="CDD" id="cd00063">
    <property type="entry name" value="FN3"/>
    <property type="match status" value="2"/>
</dbReference>
<protein>
    <recommendedName>
        <fullName evidence="4">Fibronectin type-III domain-containing protein</fullName>
    </recommendedName>
</protein>
<evidence type="ECO:0000313" key="5">
    <source>
        <dbReference type="EMBL" id="MBB5894206.1"/>
    </source>
</evidence>
<keyword evidence="2" id="KW-0119">Carbohydrate metabolism</keyword>
<dbReference type="InterPro" id="IPR003961">
    <property type="entry name" value="FN3_dom"/>
</dbReference>
<dbReference type="PROSITE" id="PS50853">
    <property type="entry name" value="FN3"/>
    <property type="match status" value="1"/>
</dbReference>
<keyword evidence="1" id="KW-0326">Glycosidase</keyword>
<dbReference type="PROSITE" id="PS51257">
    <property type="entry name" value="PROKAR_LIPOPROTEIN"/>
    <property type="match status" value="1"/>
</dbReference>
<feature type="signal peptide" evidence="3">
    <location>
        <begin position="1"/>
        <end position="23"/>
    </location>
</feature>
<dbReference type="InterPro" id="IPR036116">
    <property type="entry name" value="FN3_sf"/>
</dbReference>
<accession>A0A7W9KKG9</accession>
<keyword evidence="1" id="KW-0378">Hydrolase</keyword>
<dbReference type="AlphaFoldDB" id="A0A7W9KKG9"/>
<dbReference type="EMBL" id="JACHIR010000001">
    <property type="protein sequence ID" value="MBB5894206.1"/>
    <property type="molecule type" value="Genomic_DNA"/>
</dbReference>
<comment type="caution">
    <text evidence="5">The sequence shown here is derived from an EMBL/GenBank/DDBJ whole genome shotgun (WGS) entry which is preliminary data.</text>
</comment>
<evidence type="ECO:0000313" key="6">
    <source>
        <dbReference type="Proteomes" id="UP000585638"/>
    </source>
</evidence>